<dbReference type="AlphaFoldDB" id="D5RGI8"/>
<feature type="signal peptide" evidence="2">
    <location>
        <begin position="1"/>
        <end position="26"/>
    </location>
</feature>
<evidence type="ECO:0000313" key="4">
    <source>
        <dbReference type="Proteomes" id="UP000005324"/>
    </source>
</evidence>
<feature type="chain" id="PRO_5003075936" description="Tat pathway signal sequence domain protein" evidence="2">
    <location>
        <begin position="27"/>
        <end position="326"/>
    </location>
</feature>
<organism evidence="3 4">
    <name type="scientific">Pseudoroseomonas cervicalis ATCC 49957</name>
    <dbReference type="NCBI Taxonomy" id="525371"/>
    <lineage>
        <taxon>Bacteria</taxon>
        <taxon>Pseudomonadati</taxon>
        <taxon>Pseudomonadota</taxon>
        <taxon>Alphaproteobacteria</taxon>
        <taxon>Acetobacterales</taxon>
        <taxon>Roseomonadaceae</taxon>
        <taxon>Roseomonas</taxon>
    </lineage>
</organism>
<dbReference type="SUPFAM" id="SSF53850">
    <property type="entry name" value="Periplasmic binding protein-like II"/>
    <property type="match status" value="1"/>
</dbReference>
<evidence type="ECO:0000256" key="2">
    <source>
        <dbReference type="SAM" id="SignalP"/>
    </source>
</evidence>
<sequence length="326" mass="33449">MQRRLLAGLAALACALAPLAAPPAAAQPGFDHAVRIIVPFAPGGTSDILARILAPELTRSIGQPVVVENRPGAAGNIGADAVAKSAPDGHTLLLIDAGILATAPSLFTRLPFDVKRDLAPVSMLIYAPYIVATHPSLPAQDAAGLVAYAKAHPGRINAATSGIGGANHLAALVLAGHWGTEVMPVPYRGGSAALAAVAAGEANMIVNGATATLPFVTSGQMRGMAVSGPRRLAALPLVPTFAELGWPAQDSGTYQGVLAAAGTPPALLARWEREFRAALAQPAIAARIAELGGEPRVEGGEAFSLWLDRETENWRGVIRAARIQLD</sequence>
<evidence type="ECO:0000256" key="1">
    <source>
        <dbReference type="ARBA" id="ARBA00006987"/>
    </source>
</evidence>
<comment type="caution">
    <text evidence="3">The sequence shown here is derived from an EMBL/GenBank/DDBJ whole genome shotgun (WGS) entry which is preliminary data.</text>
</comment>
<dbReference type="Gene3D" id="3.40.190.150">
    <property type="entry name" value="Bordetella uptake gene, domain 1"/>
    <property type="match status" value="1"/>
</dbReference>
<dbReference type="EMBL" id="ADVL01000035">
    <property type="protein sequence ID" value="EFH13602.1"/>
    <property type="molecule type" value="Genomic_DNA"/>
</dbReference>
<dbReference type="Gene3D" id="3.40.190.10">
    <property type="entry name" value="Periplasmic binding protein-like II"/>
    <property type="match status" value="1"/>
</dbReference>
<dbReference type="Proteomes" id="UP000005324">
    <property type="component" value="Unassembled WGS sequence"/>
</dbReference>
<dbReference type="OrthoDB" id="7250553at2"/>
<dbReference type="PIRSF" id="PIRSF017082">
    <property type="entry name" value="YflP"/>
    <property type="match status" value="1"/>
</dbReference>
<gene>
    <name evidence="3" type="ORF">HMPREF0731_0197</name>
</gene>
<name>D5RGI8_9PROT</name>
<proteinExistence type="inferred from homology"/>
<dbReference type="PANTHER" id="PTHR42928">
    <property type="entry name" value="TRICARBOXYLATE-BINDING PROTEIN"/>
    <property type="match status" value="1"/>
</dbReference>
<dbReference type="RefSeq" id="WP_007005812.1">
    <property type="nucleotide sequence ID" value="NZ_GG770785.1"/>
</dbReference>
<dbReference type="Pfam" id="PF03401">
    <property type="entry name" value="TctC"/>
    <property type="match status" value="1"/>
</dbReference>
<evidence type="ECO:0000313" key="3">
    <source>
        <dbReference type="EMBL" id="EFH13602.1"/>
    </source>
</evidence>
<dbReference type="HOGENOM" id="CLU_045683_0_0_5"/>
<keyword evidence="4" id="KW-1185">Reference proteome</keyword>
<comment type="similarity">
    <text evidence="1">Belongs to the UPF0065 (bug) family.</text>
</comment>
<evidence type="ECO:0008006" key="5">
    <source>
        <dbReference type="Google" id="ProtNLM"/>
    </source>
</evidence>
<dbReference type="InterPro" id="IPR005064">
    <property type="entry name" value="BUG"/>
</dbReference>
<keyword evidence="2" id="KW-0732">Signal</keyword>
<accession>D5RGI8</accession>
<dbReference type="InterPro" id="IPR042100">
    <property type="entry name" value="Bug_dom1"/>
</dbReference>
<protein>
    <recommendedName>
        <fullName evidence="5">Tat pathway signal sequence domain protein</fullName>
    </recommendedName>
</protein>
<dbReference type="PANTHER" id="PTHR42928:SF5">
    <property type="entry name" value="BLR1237 PROTEIN"/>
    <property type="match status" value="1"/>
</dbReference>
<reference evidence="3 4" key="1">
    <citation type="submission" date="2010-04" db="EMBL/GenBank/DDBJ databases">
        <authorList>
            <person name="Qin X."/>
            <person name="Bachman B."/>
            <person name="Battles P."/>
            <person name="Bell A."/>
            <person name="Bess C."/>
            <person name="Bickham C."/>
            <person name="Chaboub L."/>
            <person name="Chen D."/>
            <person name="Coyle M."/>
            <person name="Deiros D.R."/>
            <person name="Dinh H."/>
            <person name="Forbes L."/>
            <person name="Fowler G."/>
            <person name="Francisco L."/>
            <person name="Fu Q."/>
            <person name="Gubbala S."/>
            <person name="Hale W."/>
            <person name="Han Y."/>
            <person name="Hemphill L."/>
            <person name="Highlander S.K."/>
            <person name="Hirani K."/>
            <person name="Hogues M."/>
            <person name="Jackson L."/>
            <person name="Jakkamsetti A."/>
            <person name="Javaid M."/>
            <person name="Jiang H."/>
            <person name="Korchina V."/>
            <person name="Kovar C."/>
            <person name="Lara F."/>
            <person name="Lee S."/>
            <person name="Mata R."/>
            <person name="Mathew T."/>
            <person name="Moen C."/>
            <person name="Morales K."/>
            <person name="Munidasa M."/>
            <person name="Nazareth L."/>
            <person name="Ngo R."/>
            <person name="Nguyen L."/>
            <person name="Okwuonu G."/>
            <person name="Ongeri F."/>
            <person name="Patil S."/>
            <person name="Petrosino J."/>
            <person name="Pham C."/>
            <person name="Pham P."/>
            <person name="Pu L.-L."/>
            <person name="Puazo M."/>
            <person name="Raj R."/>
            <person name="Reid J."/>
            <person name="Rouhana J."/>
            <person name="Saada N."/>
            <person name="Shang Y."/>
            <person name="Simmons D."/>
            <person name="Thornton R."/>
            <person name="Warren J."/>
            <person name="Weissenberger G."/>
            <person name="Zhang J."/>
            <person name="Zhang L."/>
            <person name="Zhou C."/>
            <person name="Zhu D."/>
            <person name="Muzny D."/>
            <person name="Worley K."/>
            <person name="Gibbs R."/>
        </authorList>
    </citation>
    <scope>NUCLEOTIDE SEQUENCE [LARGE SCALE GENOMIC DNA]</scope>
    <source>
        <strain evidence="3 4">ATCC 49957</strain>
    </source>
</reference>